<evidence type="ECO:0000313" key="2">
    <source>
        <dbReference type="Proteomes" id="UP000198734"/>
    </source>
</evidence>
<gene>
    <name evidence="1" type="ORF">SAMN05421670_0805</name>
</gene>
<keyword evidence="2" id="KW-1185">Reference proteome</keyword>
<dbReference type="PANTHER" id="PTHR36112:SF1">
    <property type="entry name" value="RIBOSOMAL RNA SMALL SUBUNIT METHYLTRANSFERASE J"/>
    <property type="match status" value="1"/>
</dbReference>
<protein>
    <submittedName>
        <fullName evidence="1">Putative SAM-dependent methyltransferase</fullName>
    </submittedName>
</protein>
<dbReference type="RefSeq" id="WP_093534399.1">
    <property type="nucleotide sequence ID" value="NZ_FOXU01000001.1"/>
</dbReference>
<sequence>MNTVITTAGRTNEAYILRAKGIAKELNLPFIQRHKKSVSTIQQEQNANVLVVNKERLELYSYGFTSPFFFHPNSAAFRLKRLMNGEQDSFLEATRLERGDHILDMTAGLCSDSIIAAYAVGDEGVVRACEKEPLIAYVVDVGLKNYESNNDTLETSMRRIHIIHQDAVEYTRTVPSNSFDVVYLDPMFEEVIEESSNFQALRAAGIHDALNVEWIEEAKRVARKRVVLKAHFRSTVFEQFGFEREIRLSSKIHYGVINL</sequence>
<evidence type="ECO:0000313" key="1">
    <source>
        <dbReference type="EMBL" id="SFQ06567.1"/>
    </source>
</evidence>
<dbReference type="AlphaFoldDB" id="A0A1I5VGT8"/>
<dbReference type="EMBL" id="FOXU01000001">
    <property type="protein sequence ID" value="SFQ06567.1"/>
    <property type="molecule type" value="Genomic_DNA"/>
</dbReference>
<dbReference type="InterPro" id="IPR029063">
    <property type="entry name" value="SAM-dependent_MTases_sf"/>
</dbReference>
<dbReference type="Gene3D" id="3.40.50.150">
    <property type="entry name" value="Vaccinia Virus protein VP39"/>
    <property type="match status" value="1"/>
</dbReference>
<keyword evidence="1" id="KW-0808">Transferase</keyword>
<dbReference type="InterPro" id="IPR007536">
    <property type="entry name" value="16SrRNA_methylTrfase_J"/>
</dbReference>
<dbReference type="GO" id="GO:0008990">
    <property type="term" value="F:rRNA (guanine-N2-)-methyltransferase activity"/>
    <property type="evidence" value="ECO:0007669"/>
    <property type="project" value="InterPro"/>
</dbReference>
<proteinExistence type="predicted"/>
<dbReference type="Pfam" id="PF04445">
    <property type="entry name" value="SAM_MT"/>
    <property type="match status" value="1"/>
</dbReference>
<accession>A0A1I5VGT8</accession>
<dbReference type="Proteomes" id="UP000198734">
    <property type="component" value="Unassembled WGS sequence"/>
</dbReference>
<dbReference type="PANTHER" id="PTHR36112">
    <property type="entry name" value="RIBOSOMAL RNA SMALL SUBUNIT METHYLTRANSFERASE J"/>
    <property type="match status" value="1"/>
</dbReference>
<dbReference type="OrthoDB" id="1653798at2"/>
<organism evidence="1 2">
    <name type="scientific">Psychrobacillus psychrotolerans</name>
    <dbReference type="NCBI Taxonomy" id="126156"/>
    <lineage>
        <taxon>Bacteria</taxon>
        <taxon>Bacillati</taxon>
        <taxon>Bacillota</taxon>
        <taxon>Bacilli</taxon>
        <taxon>Bacillales</taxon>
        <taxon>Bacillaceae</taxon>
        <taxon>Psychrobacillus</taxon>
    </lineage>
</organism>
<dbReference type="STRING" id="126156.SAMN05421670_0805"/>
<dbReference type="SUPFAM" id="SSF53335">
    <property type="entry name" value="S-adenosyl-L-methionine-dependent methyltransferases"/>
    <property type="match status" value="1"/>
</dbReference>
<name>A0A1I5VGT8_9BACI</name>
<reference evidence="2" key="1">
    <citation type="submission" date="2016-10" db="EMBL/GenBank/DDBJ databases">
        <authorList>
            <person name="Varghese N."/>
            <person name="Submissions S."/>
        </authorList>
    </citation>
    <scope>NUCLEOTIDE SEQUENCE [LARGE SCALE GENOMIC DNA]</scope>
    <source>
        <strain evidence="2">DSM 11706</strain>
    </source>
</reference>
<keyword evidence="1" id="KW-0489">Methyltransferase</keyword>